<dbReference type="AlphaFoldDB" id="A0A846TFB8"/>
<comment type="caution">
    <text evidence="1">The sequence shown here is derived from an EMBL/GenBank/DDBJ whole genome shotgun (WGS) entry which is preliminary data.</text>
</comment>
<gene>
    <name evidence="1" type="ORF">GWK17_01235</name>
</gene>
<evidence type="ECO:0000313" key="1">
    <source>
        <dbReference type="EMBL" id="NKE04107.1"/>
    </source>
</evidence>
<dbReference type="EMBL" id="JAAVUM010000001">
    <property type="protein sequence ID" value="NKE04107.1"/>
    <property type="molecule type" value="Genomic_DNA"/>
</dbReference>
<sequence length="103" mass="11580">MVSTPLGAVKLFVNDEEVEFTATKLNHSDPKYSEVSGRFLIPYDFKKDVKNQKIACCIPGLDVEGEIESGEKLEAISFYKNNVKLTIGVEAEFTDHPNYLDYS</sequence>
<reference evidence="1 2" key="1">
    <citation type="submission" date="2020-03" db="EMBL/GenBank/DDBJ databases">
        <authorList>
            <person name="Sun Q."/>
        </authorList>
    </citation>
    <scope>NUCLEOTIDE SEQUENCE [LARGE SCALE GENOMIC DNA]</scope>
    <source>
        <strain evidence="1 2">KACC 21451</strain>
    </source>
</reference>
<evidence type="ECO:0000313" key="2">
    <source>
        <dbReference type="Proteomes" id="UP000587942"/>
    </source>
</evidence>
<accession>A0A846TFB8</accession>
<protein>
    <submittedName>
        <fullName evidence="1">Uncharacterized protein</fullName>
    </submittedName>
</protein>
<dbReference type="Proteomes" id="UP000587942">
    <property type="component" value="Unassembled WGS sequence"/>
</dbReference>
<proteinExistence type="predicted"/>
<dbReference type="RefSeq" id="WP_167830628.1">
    <property type="nucleotide sequence ID" value="NZ_JAAVUM010000001.1"/>
</dbReference>
<name>A0A846TFB8_9BACI</name>
<organism evidence="1 2">
    <name type="scientific">Mesobacillus selenatarsenatis</name>
    <dbReference type="NCBI Taxonomy" id="388741"/>
    <lineage>
        <taxon>Bacteria</taxon>
        <taxon>Bacillati</taxon>
        <taxon>Bacillota</taxon>
        <taxon>Bacilli</taxon>
        <taxon>Bacillales</taxon>
        <taxon>Bacillaceae</taxon>
        <taxon>Mesobacillus</taxon>
    </lineage>
</organism>